<dbReference type="RefSeq" id="WP_143849325.1">
    <property type="nucleotide sequence ID" value="NZ_VLXZ01000008.1"/>
</dbReference>
<accession>A0A553ZX64</accession>
<sequence length="95" mass="10913">MGIIIHVKNLVLFAIISVVCFFSIFNVSATNEEQPTIATTLSAFMIYYLLWAAFYYIDVNARNWLVTVLSAIGFVILFITLFPQLIWFLHYLING</sequence>
<dbReference type="AlphaFoldDB" id="A0A553ZX64"/>
<dbReference type="EMBL" id="VLXZ01000008">
    <property type="protein sequence ID" value="TSB45985.1"/>
    <property type="molecule type" value="Genomic_DNA"/>
</dbReference>
<evidence type="ECO:0000256" key="1">
    <source>
        <dbReference type="SAM" id="Phobius"/>
    </source>
</evidence>
<organism evidence="2 3">
    <name type="scientific">Alkalicoccobacillus porphyridii</name>
    <dbReference type="NCBI Taxonomy" id="2597270"/>
    <lineage>
        <taxon>Bacteria</taxon>
        <taxon>Bacillati</taxon>
        <taxon>Bacillota</taxon>
        <taxon>Bacilli</taxon>
        <taxon>Bacillales</taxon>
        <taxon>Bacillaceae</taxon>
        <taxon>Alkalicoccobacillus</taxon>
    </lineage>
</organism>
<evidence type="ECO:0000313" key="3">
    <source>
        <dbReference type="Proteomes" id="UP000318521"/>
    </source>
</evidence>
<feature type="transmembrane region" description="Helical" evidence="1">
    <location>
        <begin position="7"/>
        <end position="25"/>
    </location>
</feature>
<evidence type="ECO:0000313" key="2">
    <source>
        <dbReference type="EMBL" id="TSB45985.1"/>
    </source>
</evidence>
<feature type="transmembrane region" description="Helical" evidence="1">
    <location>
        <begin position="64"/>
        <end position="93"/>
    </location>
</feature>
<proteinExistence type="predicted"/>
<keyword evidence="1" id="KW-0472">Membrane</keyword>
<keyword evidence="1" id="KW-0812">Transmembrane</keyword>
<feature type="transmembrane region" description="Helical" evidence="1">
    <location>
        <begin position="37"/>
        <end position="57"/>
    </location>
</feature>
<name>A0A553ZX64_9BACI</name>
<keyword evidence="3" id="KW-1185">Reference proteome</keyword>
<protein>
    <submittedName>
        <fullName evidence="2">Uncharacterized protein</fullName>
    </submittedName>
</protein>
<dbReference type="Proteomes" id="UP000318521">
    <property type="component" value="Unassembled WGS sequence"/>
</dbReference>
<keyword evidence="1" id="KW-1133">Transmembrane helix</keyword>
<comment type="caution">
    <text evidence="2">The sequence shown here is derived from an EMBL/GenBank/DDBJ whole genome shotgun (WGS) entry which is preliminary data.</text>
</comment>
<gene>
    <name evidence="2" type="ORF">FN960_13860</name>
</gene>
<reference evidence="2 3" key="1">
    <citation type="submission" date="2019-07" db="EMBL/GenBank/DDBJ databases">
        <authorList>
            <person name="Park Y.J."/>
            <person name="Jeong S.E."/>
            <person name="Jung H.S."/>
        </authorList>
    </citation>
    <scope>NUCLEOTIDE SEQUENCE [LARGE SCALE GENOMIC DNA]</scope>
    <source>
        <strain evidence="3">P16(2019)</strain>
    </source>
</reference>